<dbReference type="EMBL" id="NCKV01038683">
    <property type="protein sequence ID" value="RWS18496.1"/>
    <property type="molecule type" value="Genomic_DNA"/>
</dbReference>
<dbReference type="AlphaFoldDB" id="A0A443RT48"/>
<dbReference type="Proteomes" id="UP000288716">
    <property type="component" value="Unassembled WGS sequence"/>
</dbReference>
<name>A0A443RT48_9ACAR</name>
<evidence type="ECO:0000313" key="1">
    <source>
        <dbReference type="EMBL" id="RWS18496.1"/>
    </source>
</evidence>
<gene>
    <name evidence="1" type="ORF">B4U80_09274</name>
</gene>
<dbReference type="VEuPathDB" id="VectorBase:LDEU013544"/>
<organism evidence="1 2">
    <name type="scientific">Leptotrombidium deliense</name>
    <dbReference type="NCBI Taxonomy" id="299467"/>
    <lineage>
        <taxon>Eukaryota</taxon>
        <taxon>Metazoa</taxon>
        <taxon>Ecdysozoa</taxon>
        <taxon>Arthropoda</taxon>
        <taxon>Chelicerata</taxon>
        <taxon>Arachnida</taxon>
        <taxon>Acari</taxon>
        <taxon>Acariformes</taxon>
        <taxon>Trombidiformes</taxon>
        <taxon>Prostigmata</taxon>
        <taxon>Anystina</taxon>
        <taxon>Parasitengona</taxon>
        <taxon>Trombiculoidea</taxon>
        <taxon>Trombiculidae</taxon>
        <taxon>Leptotrombidium</taxon>
    </lineage>
</organism>
<proteinExistence type="predicted"/>
<sequence length="21" mass="2460">MNCYISWGLNMNIIDLIEIGF</sequence>
<reference evidence="1 2" key="1">
    <citation type="journal article" date="2018" name="Gigascience">
        <title>Genomes of trombidid mites reveal novel predicted allergens and laterally-transferred genes associated with secondary metabolism.</title>
        <authorList>
            <person name="Dong X."/>
            <person name="Chaisiri K."/>
            <person name="Xia D."/>
            <person name="Armstrong S.D."/>
            <person name="Fang Y."/>
            <person name="Donnelly M.J."/>
            <person name="Kadowaki T."/>
            <person name="McGarry J.W."/>
            <person name="Darby A.C."/>
            <person name="Makepeace B.L."/>
        </authorList>
    </citation>
    <scope>NUCLEOTIDE SEQUENCE [LARGE SCALE GENOMIC DNA]</scope>
    <source>
        <strain evidence="1">UoL-UT</strain>
    </source>
</reference>
<protein>
    <submittedName>
        <fullName evidence="1">Uncharacterized protein</fullName>
    </submittedName>
</protein>
<evidence type="ECO:0000313" key="2">
    <source>
        <dbReference type="Proteomes" id="UP000288716"/>
    </source>
</evidence>
<keyword evidence="2" id="KW-1185">Reference proteome</keyword>
<accession>A0A443RT48</accession>
<comment type="caution">
    <text evidence="1">The sequence shown here is derived from an EMBL/GenBank/DDBJ whole genome shotgun (WGS) entry which is preliminary data.</text>
</comment>